<evidence type="ECO:0000313" key="3">
    <source>
        <dbReference type="Proteomes" id="UP000078070"/>
    </source>
</evidence>
<dbReference type="RefSeq" id="WP_067378042.1">
    <property type="nucleotide sequence ID" value="NZ_CP015839.1"/>
</dbReference>
<gene>
    <name evidence="2" type="ORF">A8C75_03225</name>
</gene>
<dbReference type="Gene3D" id="3.10.129.10">
    <property type="entry name" value="Hotdog Thioesterase"/>
    <property type="match status" value="1"/>
</dbReference>
<dbReference type="PANTHER" id="PTHR43664:SF1">
    <property type="entry name" value="BETA-METHYLMALYL-COA DEHYDRATASE"/>
    <property type="match status" value="1"/>
</dbReference>
<dbReference type="AlphaFoldDB" id="A0A1A9EVP0"/>
<protein>
    <submittedName>
        <fullName evidence="2">Acyl dehydratase</fullName>
    </submittedName>
</protein>
<dbReference type="InterPro" id="IPR052342">
    <property type="entry name" value="MCH/BMMD"/>
</dbReference>
<dbReference type="Proteomes" id="UP000078070">
    <property type="component" value="Chromosome"/>
</dbReference>
<dbReference type="OrthoDB" id="9774179at2"/>
<organism evidence="2 3">
    <name type="scientific">Marinobacterium aestuarii</name>
    <dbReference type="NCBI Taxonomy" id="1821621"/>
    <lineage>
        <taxon>Bacteria</taxon>
        <taxon>Pseudomonadati</taxon>
        <taxon>Pseudomonadota</taxon>
        <taxon>Gammaproteobacteria</taxon>
        <taxon>Oceanospirillales</taxon>
        <taxon>Oceanospirillaceae</taxon>
        <taxon>Marinobacterium</taxon>
    </lineage>
</organism>
<dbReference type="InterPro" id="IPR029069">
    <property type="entry name" value="HotDog_dom_sf"/>
</dbReference>
<reference evidence="2 3" key="2">
    <citation type="journal article" date="2018" name="Int. J. Syst. Evol. Microbiol.">
        <title>Marinobacterium aestuarii sp. nov., a benzene-degrading marine bacterium isolated from estuary sediment.</title>
        <authorList>
            <person name="Bae S.S."/>
            <person name="Jung J."/>
            <person name="Chung D."/>
            <person name="Baek K."/>
        </authorList>
    </citation>
    <scope>NUCLEOTIDE SEQUENCE [LARGE SCALE GENOMIC DNA]</scope>
    <source>
        <strain evidence="2 3">ST58-10</strain>
    </source>
</reference>
<feature type="domain" description="MaoC-like" evidence="1">
    <location>
        <begin position="25"/>
        <end position="120"/>
    </location>
</feature>
<name>A0A1A9EVP0_9GAMM</name>
<dbReference type="EMBL" id="CP015839">
    <property type="protein sequence ID" value="ANG61583.1"/>
    <property type="molecule type" value="Genomic_DNA"/>
</dbReference>
<keyword evidence="3" id="KW-1185">Reference proteome</keyword>
<dbReference type="InterPro" id="IPR002539">
    <property type="entry name" value="MaoC-like_dom"/>
</dbReference>
<dbReference type="CDD" id="cd03441">
    <property type="entry name" value="R_hydratase_like"/>
    <property type="match status" value="1"/>
</dbReference>
<dbReference type="SUPFAM" id="SSF54637">
    <property type="entry name" value="Thioesterase/thiol ester dehydrase-isomerase"/>
    <property type="match status" value="1"/>
</dbReference>
<dbReference type="STRING" id="1821621.A8C75_03225"/>
<evidence type="ECO:0000313" key="2">
    <source>
        <dbReference type="EMBL" id="ANG61583.1"/>
    </source>
</evidence>
<proteinExistence type="predicted"/>
<evidence type="ECO:0000259" key="1">
    <source>
        <dbReference type="Pfam" id="PF01575"/>
    </source>
</evidence>
<dbReference type="Pfam" id="PF01575">
    <property type="entry name" value="MaoC_dehydratas"/>
    <property type="match status" value="1"/>
</dbReference>
<sequence>MSSNNNRFSTPERYWDDASEGDVCLSPTYEVTEARINAYAELTGDFTPVHVDEEYAKTTPFGTRVAHGLLGLSIADGLKTQSEYRFVPGMSLGWTWDFVLPIKIGDVLRVRFSVTGMRASNSRPGWGIVILPSELINQHDEVVHRGEHRLMVPRRPGAF</sequence>
<dbReference type="PANTHER" id="PTHR43664">
    <property type="entry name" value="MONOAMINE OXIDASE-RELATED"/>
    <property type="match status" value="1"/>
</dbReference>
<reference evidence="3" key="1">
    <citation type="submission" date="2016-05" db="EMBL/GenBank/DDBJ databases">
        <authorList>
            <person name="Baek K."/>
            <person name="Yang S.-J."/>
        </authorList>
    </citation>
    <scope>NUCLEOTIDE SEQUENCE [LARGE SCALE GENOMIC DNA]</scope>
    <source>
        <strain evidence="3">ST58-10</strain>
    </source>
</reference>
<accession>A0A1A9EVP0</accession>
<dbReference type="KEGG" id="mars:A8C75_03225"/>